<reference evidence="1 2" key="1">
    <citation type="submission" date="2015-11" db="EMBL/GenBank/DDBJ databases">
        <title>Genomic analysis of 38 Legionella species identifies large and diverse effector repertoires.</title>
        <authorList>
            <person name="Burstein D."/>
            <person name="Amaro F."/>
            <person name="Zusman T."/>
            <person name="Lifshitz Z."/>
            <person name="Cohen O."/>
            <person name="Gilbert J.A."/>
            <person name="Pupko T."/>
            <person name="Shuman H.A."/>
            <person name="Segal G."/>
        </authorList>
    </citation>
    <scope>NUCLEOTIDE SEQUENCE [LARGE SCALE GENOMIC DNA]</scope>
    <source>
        <strain evidence="1 2">ORW</strain>
    </source>
</reference>
<accession>A0A0W0S7R1</accession>
<evidence type="ECO:0000313" key="2">
    <source>
        <dbReference type="Proteomes" id="UP000054921"/>
    </source>
</evidence>
<dbReference type="AlphaFoldDB" id="A0A0W0S7R1"/>
<dbReference type="EMBL" id="LNXW01000013">
    <property type="protein sequence ID" value="KTC79544.1"/>
    <property type="molecule type" value="Genomic_DNA"/>
</dbReference>
<proteinExistence type="predicted"/>
<dbReference type="STRING" id="28084.Lche_1564"/>
<organism evidence="1 2">
    <name type="scientific">Legionella cherrii</name>
    <dbReference type="NCBI Taxonomy" id="28084"/>
    <lineage>
        <taxon>Bacteria</taxon>
        <taxon>Pseudomonadati</taxon>
        <taxon>Pseudomonadota</taxon>
        <taxon>Gammaproteobacteria</taxon>
        <taxon>Legionellales</taxon>
        <taxon>Legionellaceae</taxon>
        <taxon>Legionella</taxon>
    </lineage>
</organism>
<dbReference type="RefSeq" id="WP_058387680.1">
    <property type="nucleotide sequence ID" value="NZ_LNXW01000013.1"/>
</dbReference>
<protein>
    <submittedName>
        <fullName evidence="1">Uncharacterized protein</fullName>
    </submittedName>
</protein>
<name>A0A0W0S7R1_9GAMM</name>
<dbReference type="PATRIC" id="fig|28084.5.peg.1698"/>
<evidence type="ECO:0000313" key="1">
    <source>
        <dbReference type="EMBL" id="KTC79544.1"/>
    </source>
</evidence>
<sequence>MGKDAVPQDIRQNEINYICKVLNHNRITTTQDLIAHFDKLIKQIRLNPQIFKEEFTSEQCFQILKKAIATYCDVYAYKITLKEELMDELVLARKKKSTVETTTDSVEDDLTKVTKGYDRLEVVHQKLKEMNQEILRVLKDKEFAIVPQVIIGSGDTGTTLWLEKFKAHHGTYQAQLAKGELPSVLMIGEHSGSWKHDYTLAQPHSILERTTAKENPSIYLPSDYYRKNPHANGRHVYQANQATLGSTEAPLLRATVLMIEKRNNHMTDWKVPDQKYRLVVKTPDGIINIYTNQLNICTGLGPARNLLAGSLLRQDEFQLLNQIDPRRGFTPVVDGNQFILSDTEEHGKEPRKIVIYGGGGTAAACYRKGFFGHDIRTEAMVFDKTNQKNSVIWIAKQFEKAGTGKLATTALSTAKSRGELMEAELIKIEPKPNSKLLLVFKKNDPKVPTFDIECDQLIYSVGQDDKVTRTICHEVETDLSLNYDKNGMVLNVSSADKDVMFFGAAAMAVREKEYMHATWKWLHSENIGGDVGPGSMPPTRAQIKCYNFWSGINPTSINANIDSHQLIINYLAKAGIDETVVAHFVDDLLQARKSSTCGASHSIILDLLRKHKLDRMIGIKGHAHLVLKTMDGNPKAGKHDTGKSTSQLLSWLGTQRETEDASIFISSATAAKTSKDTVEKEEYNVQLITEIRS</sequence>
<comment type="caution">
    <text evidence="1">The sequence shown here is derived from an EMBL/GenBank/DDBJ whole genome shotgun (WGS) entry which is preliminary data.</text>
</comment>
<dbReference type="OrthoDB" id="5632709at2"/>
<dbReference type="Proteomes" id="UP000054921">
    <property type="component" value="Unassembled WGS sequence"/>
</dbReference>
<gene>
    <name evidence="1" type="ORF">Lche_1564</name>
</gene>